<protein>
    <submittedName>
        <fullName evidence="1">Uncharacterized protein</fullName>
    </submittedName>
</protein>
<evidence type="ECO:0000313" key="2">
    <source>
        <dbReference type="Proteomes" id="UP001233999"/>
    </source>
</evidence>
<keyword evidence="2" id="KW-1185">Reference proteome</keyword>
<feature type="non-terminal residue" evidence="1">
    <location>
        <position position="1"/>
    </location>
</feature>
<gene>
    <name evidence="1" type="ORF">L9F63_028232</name>
</gene>
<dbReference type="InterPro" id="IPR006631">
    <property type="entry name" value="DM4_12"/>
</dbReference>
<dbReference type="AlphaFoldDB" id="A0AAD8EEH8"/>
<dbReference type="Proteomes" id="UP001233999">
    <property type="component" value="Unassembled WGS sequence"/>
</dbReference>
<dbReference type="Pfam" id="PF07841">
    <property type="entry name" value="DM4_12"/>
    <property type="match status" value="1"/>
</dbReference>
<organism evidence="1 2">
    <name type="scientific">Diploptera punctata</name>
    <name type="common">Pacific beetle cockroach</name>
    <dbReference type="NCBI Taxonomy" id="6984"/>
    <lineage>
        <taxon>Eukaryota</taxon>
        <taxon>Metazoa</taxon>
        <taxon>Ecdysozoa</taxon>
        <taxon>Arthropoda</taxon>
        <taxon>Hexapoda</taxon>
        <taxon>Insecta</taxon>
        <taxon>Pterygota</taxon>
        <taxon>Neoptera</taxon>
        <taxon>Polyneoptera</taxon>
        <taxon>Dictyoptera</taxon>
        <taxon>Blattodea</taxon>
        <taxon>Blaberoidea</taxon>
        <taxon>Blaberidae</taxon>
        <taxon>Diplopterinae</taxon>
        <taxon>Diploptera</taxon>
    </lineage>
</organism>
<name>A0AAD8EEH8_DIPPU</name>
<evidence type="ECO:0000313" key="1">
    <source>
        <dbReference type="EMBL" id="KAJ9587515.1"/>
    </source>
</evidence>
<reference evidence="1" key="1">
    <citation type="journal article" date="2023" name="IScience">
        <title>Live-bearing cockroach genome reveals convergent evolutionary mechanisms linked to viviparity in insects and beyond.</title>
        <authorList>
            <person name="Fouks B."/>
            <person name="Harrison M.C."/>
            <person name="Mikhailova A.A."/>
            <person name="Marchal E."/>
            <person name="English S."/>
            <person name="Carruthers M."/>
            <person name="Jennings E.C."/>
            <person name="Chiamaka E.L."/>
            <person name="Frigard R.A."/>
            <person name="Pippel M."/>
            <person name="Attardo G.M."/>
            <person name="Benoit J.B."/>
            <person name="Bornberg-Bauer E."/>
            <person name="Tobe S.S."/>
        </authorList>
    </citation>
    <scope>NUCLEOTIDE SEQUENCE</scope>
    <source>
        <strain evidence="1">Stay&amp;Tobe</strain>
    </source>
</reference>
<comment type="caution">
    <text evidence="1">The sequence shown here is derived from an EMBL/GenBank/DDBJ whole genome shotgun (WGS) entry which is preliminary data.</text>
</comment>
<accession>A0AAD8EEH8</accession>
<dbReference type="PANTHER" id="PTHR21398:SF6">
    <property type="entry name" value="AGAP007094-PA"/>
    <property type="match status" value="1"/>
</dbReference>
<sequence length="99" mass="11161">VVSAIGTPIAVPNKTVNMAWGFQLNFVEPWNTSEFHTKPKNRSTRDIASSLQSMYLPFQVFLQDLGETCLLRTICEAALHPFKHQETGLFEEIAHSILT</sequence>
<proteinExistence type="predicted"/>
<reference evidence="1" key="2">
    <citation type="submission" date="2023-05" db="EMBL/GenBank/DDBJ databases">
        <authorList>
            <person name="Fouks B."/>
        </authorList>
    </citation>
    <scope>NUCLEOTIDE SEQUENCE</scope>
    <source>
        <strain evidence="1">Stay&amp;Tobe</strain>
        <tissue evidence="1">Testes</tissue>
    </source>
</reference>
<feature type="non-terminal residue" evidence="1">
    <location>
        <position position="99"/>
    </location>
</feature>
<dbReference type="PANTHER" id="PTHR21398">
    <property type="entry name" value="AGAP007094-PA"/>
    <property type="match status" value="1"/>
</dbReference>
<dbReference type="EMBL" id="JASPKZ010006212">
    <property type="protein sequence ID" value="KAJ9587515.1"/>
    <property type="molecule type" value="Genomic_DNA"/>
</dbReference>